<comment type="caution">
    <text evidence="2">The sequence shown here is derived from an EMBL/GenBank/DDBJ whole genome shotgun (WGS) entry which is preliminary data.</text>
</comment>
<dbReference type="AlphaFoldDB" id="A0A836KF80"/>
<dbReference type="KEGG" id="loi:92359285"/>
<feature type="compositionally biased region" description="Low complexity" evidence="1">
    <location>
        <begin position="33"/>
        <end position="43"/>
    </location>
</feature>
<feature type="region of interest" description="Disordered" evidence="1">
    <location>
        <begin position="17"/>
        <end position="67"/>
    </location>
</feature>
<proteinExistence type="predicted"/>
<protein>
    <submittedName>
        <fullName evidence="2">Uncharacterized protein</fullName>
    </submittedName>
</protein>
<sequence length="111" mass="11944">MRCRLYPERFHSSIFFKGLDGHPTPGTAPPSPAAGRTPAAGSPCARSERYHGRWNGPRNDSASGGLPCGSREARRIWRVPHRCPTLDTGEQCTGAAALGAADGRHRIPRSL</sequence>
<name>A0A836KF80_9TRYP</name>
<evidence type="ECO:0000313" key="3">
    <source>
        <dbReference type="Proteomes" id="UP000674143"/>
    </source>
</evidence>
<gene>
    <name evidence="2" type="ORF">LSCM4_03340</name>
</gene>
<reference evidence="2 3" key="1">
    <citation type="submission" date="2021-02" db="EMBL/GenBank/DDBJ databases">
        <title>Leishmania (Mundinia) orientalis Genome sequencing and assembly.</title>
        <authorList>
            <person name="Almutairi H."/>
            <person name="Gatherer D."/>
        </authorList>
    </citation>
    <scope>NUCLEOTIDE SEQUENCE [LARGE SCALE GENOMIC DNA]</scope>
    <source>
        <strain evidence="2">LSCM4</strain>
    </source>
</reference>
<dbReference type="RefSeq" id="XP_067060903.1">
    <property type="nucleotide sequence ID" value="XM_067205351.1"/>
</dbReference>
<dbReference type="EMBL" id="JAFHLR010000031">
    <property type="protein sequence ID" value="KAG5471786.1"/>
    <property type="molecule type" value="Genomic_DNA"/>
</dbReference>
<dbReference type="GeneID" id="92359285"/>
<evidence type="ECO:0000313" key="2">
    <source>
        <dbReference type="EMBL" id="KAG5471786.1"/>
    </source>
</evidence>
<keyword evidence="3" id="KW-1185">Reference proteome</keyword>
<accession>A0A836KF80</accession>
<organism evidence="2 3">
    <name type="scientific">Leishmania orientalis</name>
    <dbReference type="NCBI Taxonomy" id="2249476"/>
    <lineage>
        <taxon>Eukaryota</taxon>
        <taxon>Discoba</taxon>
        <taxon>Euglenozoa</taxon>
        <taxon>Kinetoplastea</taxon>
        <taxon>Metakinetoplastina</taxon>
        <taxon>Trypanosomatida</taxon>
        <taxon>Trypanosomatidae</taxon>
        <taxon>Leishmaniinae</taxon>
        <taxon>Leishmania</taxon>
    </lineage>
</organism>
<dbReference type="Proteomes" id="UP000674143">
    <property type="component" value="Chromosome 31"/>
</dbReference>
<evidence type="ECO:0000256" key="1">
    <source>
        <dbReference type="SAM" id="MobiDB-lite"/>
    </source>
</evidence>